<dbReference type="PANTHER" id="PTHR30288">
    <property type="entry name" value="FLAGELLAR CAP/ASSEMBLY PROTEIN FLID"/>
    <property type="match status" value="1"/>
</dbReference>
<dbReference type="PANTHER" id="PTHR30288:SF0">
    <property type="entry name" value="FLAGELLAR HOOK-ASSOCIATED PROTEIN 2"/>
    <property type="match status" value="1"/>
</dbReference>
<evidence type="ECO:0000259" key="7">
    <source>
        <dbReference type="Pfam" id="PF07195"/>
    </source>
</evidence>
<keyword evidence="3" id="KW-0175">Coiled coil</keyword>
<evidence type="ECO:0000256" key="1">
    <source>
        <dbReference type="ARBA" id="ARBA00009764"/>
    </source>
</evidence>
<dbReference type="RefSeq" id="WP_071360162.1">
    <property type="nucleotide sequence ID" value="NZ_JRYB01000001.1"/>
</dbReference>
<organism evidence="8 9">
    <name type="scientific">Massilia timonae</name>
    <dbReference type="NCBI Taxonomy" id="47229"/>
    <lineage>
        <taxon>Bacteria</taxon>
        <taxon>Pseudomonadati</taxon>
        <taxon>Pseudomonadota</taxon>
        <taxon>Betaproteobacteria</taxon>
        <taxon>Burkholderiales</taxon>
        <taxon>Oxalobacteraceae</taxon>
        <taxon>Telluria group</taxon>
        <taxon>Massilia</taxon>
    </lineage>
</organism>
<keyword evidence="5" id="KW-0964">Secreted</keyword>
<dbReference type="InterPro" id="IPR010809">
    <property type="entry name" value="FliD_C"/>
</dbReference>
<dbReference type="GO" id="GO:0071973">
    <property type="term" value="P:bacterial-type flagellum-dependent cell motility"/>
    <property type="evidence" value="ECO:0007669"/>
    <property type="project" value="TreeGrafter"/>
</dbReference>
<comment type="caution">
    <text evidence="8">The sequence shown here is derived from an EMBL/GenBank/DDBJ whole genome shotgun (WGS) entry which is preliminary data.</text>
</comment>
<comment type="similarity">
    <text evidence="1 5">Belongs to the FliD family.</text>
</comment>
<dbReference type="GO" id="GO:0005576">
    <property type="term" value="C:extracellular region"/>
    <property type="evidence" value="ECO:0007669"/>
    <property type="project" value="UniProtKB-SubCell"/>
</dbReference>
<evidence type="ECO:0000256" key="4">
    <source>
        <dbReference type="ARBA" id="ARBA00023143"/>
    </source>
</evidence>
<dbReference type="GO" id="GO:0009421">
    <property type="term" value="C:bacterial-type flagellum filament cap"/>
    <property type="evidence" value="ECO:0007669"/>
    <property type="project" value="InterPro"/>
</dbReference>
<dbReference type="Proteomes" id="UP000180246">
    <property type="component" value="Unassembled WGS sequence"/>
</dbReference>
<evidence type="ECO:0000313" key="9">
    <source>
        <dbReference type="Proteomes" id="UP000180246"/>
    </source>
</evidence>
<dbReference type="AlphaFoldDB" id="A0A1S2NEJ9"/>
<dbReference type="GO" id="GO:0009424">
    <property type="term" value="C:bacterial-type flagellum hook"/>
    <property type="evidence" value="ECO:0007669"/>
    <property type="project" value="UniProtKB-UniRule"/>
</dbReference>
<comment type="function">
    <text evidence="5">Required for morphogenesis and for the elongation of the flagellar filament by facilitating polymerization of the flagellin monomers at the tip of growing filament. Forms a capping structure, which prevents flagellin subunits (transported through the central channel of the flagellum) from leaking out without polymerization at the distal end.</text>
</comment>
<keyword evidence="8" id="KW-0282">Flagellum</keyword>
<name>A0A1S2NEJ9_9BURK</name>
<feature type="domain" description="Flagellar hook-associated protein 2 N-terminal" evidence="6">
    <location>
        <begin position="31"/>
        <end position="111"/>
    </location>
</feature>
<evidence type="ECO:0000256" key="3">
    <source>
        <dbReference type="ARBA" id="ARBA00023054"/>
    </source>
</evidence>
<sequence>MLTTSTTGLASQPAASQYGDIRTNLTQSLLAQNPGLKIIDAQVKRDDARLSSIGKMALALDGFRAFAAGLTGGKLDMLASASGSALSAKLSAASANPGKYAIDVQQLAQGQKLETRAVADKDAALGTGGASVITVETGTGATAKKTTVRIDPGNSSLEGIAKAMREAGLDAGVAKDKDGDGYSLSLTGATGAANGMRVSVAGDPVLGGLLAYRPGMEGGMQQVAAARDARLVVDGKTVTSATNAVTEAIPGLDLTLKETGKSEVEVRSDPAAIAGNVKDFVKAFNDLNTQLGKLETGDDRSDTTLLRMRAQIGNIVNGSSVRDLAGFGITQKDGALVLDEDKLKAAIAADPARANKVFSDKGGLADRLVDQVNKQIGASGSLGVEAASVMRERDRLLDQRDKVIDTVTRQATLMAQQYQLAGSGNGLLFGGGAGRPMSLFDYMA</sequence>
<gene>
    <name evidence="8" type="ORF">LO55_291</name>
</gene>
<feature type="domain" description="Flagellar hook-associated protein 2 C-terminal" evidence="7">
    <location>
        <begin position="226"/>
        <end position="418"/>
    </location>
</feature>
<evidence type="ECO:0000313" key="8">
    <source>
        <dbReference type="EMBL" id="OIJ43455.1"/>
    </source>
</evidence>
<dbReference type="Pfam" id="PF07195">
    <property type="entry name" value="FliD_C"/>
    <property type="match status" value="1"/>
</dbReference>
<evidence type="ECO:0000256" key="5">
    <source>
        <dbReference type="RuleBase" id="RU362066"/>
    </source>
</evidence>
<dbReference type="InterPro" id="IPR003481">
    <property type="entry name" value="FliD_N"/>
</dbReference>
<keyword evidence="8" id="KW-0969">Cilium</keyword>
<dbReference type="GO" id="GO:0007155">
    <property type="term" value="P:cell adhesion"/>
    <property type="evidence" value="ECO:0007669"/>
    <property type="project" value="InterPro"/>
</dbReference>
<proteinExistence type="inferred from homology"/>
<comment type="subcellular location">
    <subcellularLocation>
        <location evidence="5">Secreted</location>
    </subcellularLocation>
    <subcellularLocation>
        <location evidence="5">Bacterial flagellum</location>
    </subcellularLocation>
</comment>
<keyword evidence="4 5" id="KW-0975">Bacterial flagellum</keyword>
<accession>A0A1S2NEJ9</accession>
<keyword evidence="8" id="KW-0966">Cell projection</keyword>
<protein>
    <recommendedName>
        <fullName evidence="5">Flagellar hook-associated protein 2</fullName>
        <shortName evidence="5">HAP2</shortName>
    </recommendedName>
    <alternativeName>
        <fullName evidence="5">Flagellar cap protein</fullName>
    </alternativeName>
</protein>
<dbReference type="Pfam" id="PF02465">
    <property type="entry name" value="FliD_N"/>
    <property type="match status" value="1"/>
</dbReference>
<reference evidence="8 9" key="1">
    <citation type="submission" date="2014-10" db="EMBL/GenBank/DDBJ databases">
        <authorList>
            <person name="Seo M.-J."/>
            <person name="Seok Y.J."/>
            <person name="Cha I.-T."/>
        </authorList>
    </citation>
    <scope>NUCLEOTIDE SEQUENCE [LARGE SCALE GENOMIC DNA]</scope>
    <source>
        <strain evidence="8 9">NEU</strain>
    </source>
</reference>
<dbReference type="InterPro" id="IPR040026">
    <property type="entry name" value="FliD"/>
</dbReference>
<dbReference type="EMBL" id="JRYB01000001">
    <property type="protein sequence ID" value="OIJ43455.1"/>
    <property type="molecule type" value="Genomic_DNA"/>
</dbReference>
<evidence type="ECO:0000256" key="2">
    <source>
        <dbReference type="ARBA" id="ARBA00011255"/>
    </source>
</evidence>
<evidence type="ECO:0000259" key="6">
    <source>
        <dbReference type="Pfam" id="PF02465"/>
    </source>
</evidence>
<comment type="subunit">
    <text evidence="2 5">Homopentamer.</text>
</comment>